<proteinExistence type="predicted"/>
<dbReference type="AlphaFoldDB" id="J2XWH1"/>
<feature type="domain" description="FHA" evidence="1">
    <location>
        <begin position="28"/>
        <end position="71"/>
    </location>
</feature>
<accession>J2XWH1</accession>
<dbReference type="HOGENOM" id="CLU_023667_2_1_6"/>
<dbReference type="eggNOG" id="COG1716">
    <property type="taxonomic scope" value="Bacteria"/>
</dbReference>
<dbReference type="eggNOG" id="COG3456">
    <property type="taxonomic scope" value="Bacteria"/>
</dbReference>
<dbReference type="PROSITE" id="PS50006">
    <property type="entry name" value="FHA_DOMAIN"/>
    <property type="match status" value="1"/>
</dbReference>
<organism evidence="2">
    <name type="scientific">Pseudomonas fluorescens (strain Q2-87)</name>
    <dbReference type="NCBI Taxonomy" id="1038922"/>
    <lineage>
        <taxon>Bacteria</taxon>
        <taxon>Pseudomonadati</taxon>
        <taxon>Pseudomonadota</taxon>
        <taxon>Gammaproteobacteria</taxon>
        <taxon>Pseudomonadales</taxon>
        <taxon>Pseudomonadaceae</taxon>
        <taxon>Pseudomonas</taxon>
    </lineage>
</organism>
<dbReference type="InterPro" id="IPR046883">
    <property type="entry name" value="T6SS_FHA_C"/>
</dbReference>
<dbReference type="Proteomes" id="UP000007289">
    <property type="component" value="Chromosome"/>
</dbReference>
<dbReference type="Gene3D" id="2.60.200.20">
    <property type="match status" value="1"/>
</dbReference>
<dbReference type="RefSeq" id="WP_003187031.1">
    <property type="nucleotide sequence ID" value="NZ_CM001558.1"/>
</dbReference>
<name>J2XWH1_PSEFQ</name>
<dbReference type="InterPro" id="IPR017735">
    <property type="entry name" value="T6SS_FHA"/>
</dbReference>
<dbReference type="NCBIfam" id="TIGR03354">
    <property type="entry name" value="VI_FHA"/>
    <property type="match status" value="1"/>
</dbReference>
<dbReference type="CDD" id="cd00060">
    <property type="entry name" value="FHA"/>
    <property type="match status" value="1"/>
</dbReference>
<reference evidence="2" key="1">
    <citation type="journal article" date="2012" name="PLoS Genet.">
        <title>Comparative Genomics of Plant-Associated Pseudomonas spp.: Insights into Diversity and Inheritance of Traits Involved in Multitrophic Interactions.</title>
        <authorList>
            <person name="Loper J.E."/>
            <person name="Hassan K.A."/>
            <person name="Mavrodi D.V."/>
            <person name="Davis E.W.II."/>
            <person name="Lim C.K."/>
            <person name="Shaffer B.T."/>
            <person name="Elbourne L.D."/>
            <person name="Stockwell V.O."/>
            <person name="Hartney S.L."/>
            <person name="Breakwell K."/>
            <person name="Henkels M.D."/>
            <person name="Tetu S.G."/>
            <person name="Rangel L.I."/>
            <person name="Kidarsa T.A."/>
            <person name="Wilson N.L."/>
            <person name="van de Mortel J.E."/>
            <person name="Song C."/>
            <person name="Blumhagen R."/>
            <person name="Radune D."/>
            <person name="Hostetler J.B."/>
            <person name="Brinkac L.M."/>
            <person name="Durkin A.S."/>
            <person name="Kluepfel D.A."/>
            <person name="Wechter W.P."/>
            <person name="Anderson A.J."/>
            <person name="Kim Y.C."/>
            <person name="Pierson L.S.III."/>
            <person name="Pierson E.A."/>
            <person name="Lindow S.E."/>
            <person name="Kobayashi D.Y."/>
            <person name="Raaijmakers J.M."/>
            <person name="Weller D.M."/>
            <person name="Thomashow L.S."/>
            <person name="Allen A.E."/>
            <person name="Paulsen I.T."/>
        </authorList>
    </citation>
    <scope>NUCLEOTIDE SEQUENCE [LARGE SCALE GENOMIC DNA]</scope>
    <source>
        <strain evidence="2">Q2-87</strain>
    </source>
</reference>
<gene>
    <name evidence="2" type="primary">fha2</name>
    <name evidence="2" type="ORF">PflQ2_5591</name>
</gene>
<dbReference type="InterPro" id="IPR000253">
    <property type="entry name" value="FHA_dom"/>
</dbReference>
<dbReference type="EMBL" id="AGBM01000002">
    <property type="protein sequence ID" value="EJK99120.1"/>
    <property type="molecule type" value="Genomic_DNA"/>
</dbReference>
<dbReference type="Pfam" id="PF00498">
    <property type="entry name" value="FHA"/>
    <property type="match status" value="1"/>
</dbReference>
<sequence length="397" mass="44551">MELVLEMLSAKQFVAAQRCKKTFGPAGGVIGRGEDCDWIIPDRQRLLSKRHAQVSFQEGAFFLTDTSGNGTTHRESGRRLPSDAPVRIQDGDAYIMGDFEILARLVCGPEMRPVDPNRTMLAGSLIPDDAFLDLDPLKALEQHEHVRMDIDALIDPATARPDIPGSSDYARIDMENLLLPKLVAAPAESVAEPAPSFDPVDHPLEDFWQRFGNALGISLESLDQEAREALAISAALLLKQSMRGVQQSLRTRSELKNELRLPQPFIQEEQENPLKSADSALQKLLLPTNPAPLSAEQLITRAFHDLQAHQVALLSASRVTLRATLEHFSPRQLILRLEREHKPLISTSGHYWKAYSRYHQALCQDEDWTDRLLVRDFAQAYEEQVRLISSLQTDYHG</sequence>
<evidence type="ECO:0000259" key="1">
    <source>
        <dbReference type="PROSITE" id="PS50006"/>
    </source>
</evidence>
<dbReference type="Pfam" id="PF20232">
    <property type="entry name" value="T6SS_FHA_C"/>
    <property type="match status" value="1"/>
</dbReference>
<dbReference type="InterPro" id="IPR008984">
    <property type="entry name" value="SMAD_FHA_dom_sf"/>
</dbReference>
<evidence type="ECO:0000313" key="2">
    <source>
        <dbReference type="EMBL" id="EJK99120.1"/>
    </source>
</evidence>
<dbReference type="SUPFAM" id="SSF49879">
    <property type="entry name" value="SMAD/FHA domain"/>
    <property type="match status" value="1"/>
</dbReference>
<comment type="caution">
    <text evidence="2">The sequence shown here is derived from an EMBL/GenBank/DDBJ whole genome shotgun (WGS) entry which is preliminary data.</text>
</comment>
<dbReference type="PATRIC" id="fig|1038922.3.peg.5636"/>
<protein>
    <submittedName>
        <fullName evidence="2">Type VI secretion protein Fha2</fullName>
    </submittedName>
</protein>